<keyword evidence="5" id="KW-0808">Transferase</keyword>
<dbReference type="InterPro" id="IPR001214">
    <property type="entry name" value="SET_dom"/>
</dbReference>
<evidence type="ECO:0000256" key="1">
    <source>
        <dbReference type="ARBA" id="ARBA00004123"/>
    </source>
</evidence>
<evidence type="ECO:0000259" key="9">
    <source>
        <dbReference type="PROSITE" id="PS50280"/>
    </source>
</evidence>
<dbReference type="Gene3D" id="2.170.270.10">
    <property type="entry name" value="SET domain"/>
    <property type="match status" value="1"/>
</dbReference>
<comment type="subcellular location">
    <subcellularLocation>
        <location evidence="2">Chromosome</location>
    </subcellularLocation>
    <subcellularLocation>
        <location evidence="1">Nucleus</location>
    </subcellularLocation>
</comment>
<sequence>MDPLWSPGAVTIWTILINGGATCPIFPAQDDYSCDCKHQMCYDENGSCCGNYHSKILCDDRNCTIGLGCGNRFIRTHSFNIIQTRTALGLAPSTFLAKGSFVLEFVGELIFESIKSERSRDYIIEVATTTIRNDKIFIDAGKCGNESRFINHSCAPNCKWVEFLSCDGPRIGIFAIRDISAGEEITVEYTREKLWFKCLCAKPNCRDRLV</sequence>
<dbReference type="InterPro" id="IPR046341">
    <property type="entry name" value="SET_dom_sf"/>
</dbReference>
<proteinExistence type="predicted"/>
<keyword evidence="6" id="KW-0949">S-adenosyl-L-methionine</keyword>
<dbReference type="GO" id="GO:0008168">
    <property type="term" value="F:methyltransferase activity"/>
    <property type="evidence" value="ECO:0007669"/>
    <property type="project" value="UniProtKB-KW"/>
</dbReference>
<evidence type="ECO:0000313" key="10">
    <source>
        <dbReference type="EMBL" id="KAF4139663.1"/>
    </source>
</evidence>
<evidence type="ECO:0000256" key="6">
    <source>
        <dbReference type="ARBA" id="ARBA00022691"/>
    </source>
</evidence>
<dbReference type="Proteomes" id="UP000704712">
    <property type="component" value="Unassembled WGS sequence"/>
</dbReference>
<feature type="chain" id="PRO_5035845272" evidence="8">
    <location>
        <begin position="23"/>
        <end position="210"/>
    </location>
</feature>
<dbReference type="SMART" id="SM00317">
    <property type="entry name" value="SET"/>
    <property type="match status" value="1"/>
</dbReference>
<keyword evidence="4" id="KW-0489">Methyltransferase</keyword>
<keyword evidence="3" id="KW-0158">Chromosome</keyword>
<keyword evidence="7" id="KW-0539">Nucleus</keyword>
<accession>A0A8S9UGJ7</accession>
<dbReference type="PANTHER" id="PTHR22884">
    <property type="entry name" value="SET DOMAIN PROTEINS"/>
    <property type="match status" value="1"/>
</dbReference>
<name>A0A8S9UGJ7_PHYIN</name>
<evidence type="ECO:0000256" key="8">
    <source>
        <dbReference type="SAM" id="SignalP"/>
    </source>
</evidence>
<organism evidence="10 11">
    <name type="scientific">Phytophthora infestans</name>
    <name type="common">Potato late blight agent</name>
    <name type="synonym">Botrytis infestans</name>
    <dbReference type="NCBI Taxonomy" id="4787"/>
    <lineage>
        <taxon>Eukaryota</taxon>
        <taxon>Sar</taxon>
        <taxon>Stramenopiles</taxon>
        <taxon>Oomycota</taxon>
        <taxon>Peronosporomycetes</taxon>
        <taxon>Peronosporales</taxon>
        <taxon>Peronosporaceae</taxon>
        <taxon>Phytophthora</taxon>
    </lineage>
</organism>
<protein>
    <submittedName>
        <fullName evidence="10">SET domain-containing protein</fullName>
    </submittedName>
</protein>
<feature type="signal peptide" evidence="8">
    <location>
        <begin position="1"/>
        <end position="22"/>
    </location>
</feature>
<evidence type="ECO:0000313" key="11">
    <source>
        <dbReference type="Proteomes" id="UP000704712"/>
    </source>
</evidence>
<evidence type="ECO:0000256" key="4">
    <source>
        <dbReference type="ARBA" id="ARBA00022603"/>
    </source>
</evidence>
<evidence type="ECO:0000256" key="3">
    <source>
        <dbReference type="ARBA" id="ARBA00022454"/>
    </source>
</evidence>
<comment type="caution">
    <text evidence="10">The sequence shown here is derived from an EMBL/GenBank/DDBJ whole genome shotgun (WGS) entry which is preliminary data.</text>
</comment>
<evidence type="ECO:0000256" key="2">
    <source>
        <dbReference type="ARBA" id="ARBA00004286"/>
    </source>
</evidence>
<dbReference type="AlphaFoldDB" id="A0A8S9UGJ7"/>
<keyword evidence="8" id="KW-0732">Signal</keyword>
<dbReference type="InterPro" id="IPR050777">
    <property type="entry name" value="SET2_Histone-Lys_MeTrsfase"/>
</dbReference>
<dbReference type="EMBL" id="JAACNO010001551">
    <property type="protein sequence ID" value="KAF4139663.1"/>
    <property type="molecule type" value="Genomic_DNA"/>
</dbReference>
<dbReference type="GO" id="GO:0005634">
    <property type="term" value="C:nucleus"/>
    <property type="evidence" value="ECO:0007669"/>
    <property type="project" value="UniProtKB-SubCell"/>
</dbReference>
<dbReference type="GO" id="GO:0032259">
    <property type="term" value="P:methylation"/>
    <property type="evidence" value="ECO:0007669"/>
    <property type="project" value="UniProtKB-KW"/>
</dbReference>
<dbReference type="Pfam" id="PF00856">
    <property type="entry name" value="SET"/>
    <property type="match status" value="1"/>
</dbReference>
<evidence type="ECO:0000256" key="5">
    <source>
        <dbReference type="ARBA" id="ARBA00022679"/>
    </source>
</evidence>
<dbReference type="PROSITE" id="PS50280">
    <property type="entry name" value="SET"/>
    <property type="match status" value="1"/>
</dbReference>
<dbReference type="SUPFAM" id="SSF82199">
    <property type="entry name" value="SET domain"/>
    <property type="match status" value="1"/>
</dbReference>
<evidence type="ECO:0000256" key="7">
    <source>
        <dbReference type="ARBA" id="ARBA00023242"/>
    </source>
</evidence>
<gene>
    <name evidence="10" type="ORF">GN958_ATG11148</name>
</gene>
<feature type="domain" description="SET" evidence="9">
    <location>
        <begin position="69"/>
        <end position="190"/>
    </location>
</feature>
<reference evidence="10" key="1">
    <citation type="submission" date="2020-03" db="EMBL/GenBank/DDBJ databases">
        <title>Hybrid Assembly of Korean Phytophthora infestans isolates.</title>
        <authorList>
            <person name="Prokchorchik M."/>
            <person name="Lee Y."/>
            <person name="Seo J."/>
            <person name="Cho J.-H."/>
            <person name="Park Y.-E."/>
            <person name="Jang D.-C."/>
            <person name="Im J.-S."/>
            <person name="Choi J.-G."/>
            <person name="Park H.-J."/>
            <person name="Lee G.-B."/>
            <person name="Lee Y.-G."/>
            <person name="Hong S.-Y."/>
            <person name="Cho K."/>
            <person name="Sohn K.H."/>
        </authorList>
    </citation>
    <scope>NUCLEOTIDE SEQUENCE</scope>
    <source>
        <strain evidence="10">KR_2_A2</strain>
    </source>
</reference>
<dbReference type="GO" id="GO:0005694">
    <property type="term" value="C:chromosome"/>
    <property type="evidence" value="ECO:0007669"/>
    <property type="project" value="UniProtKB-SubCell"/>
</dbReference>